<keyword evidence="2" id="KW-1185">Reference proteome</keyword>
<organism evidence="1 2">
    <name type="scientific">Aspergillus brunneoviolaceus CBS 621.78</name>
    <dbReference type="NCBI Taxonomy" id="1450534"/>
    <lineage>
        <taxon>Eukaryota</taxon>
        <taxon>Fungi</taxon>
        <taxon>Dikarya</taxon>
        <taxon>Ascomycota</taxon>
        <taxon>Pezizomycotina</taxon>
        <taxon>Eurotiomycetes</taxon>
        <taxon>Eurotiomycetidae</taxon>
        <taxon>Eurotiales</taxon>
        <taxon>Aspergillaceae</taxon>
        <taxon>Aspergillus</taxon>
        <taxon>Aspergillus subgen. Circumdati</taxon>
    </lineage>
</organism>
<reference evidence="1" key="1">
    <citation type="submission" date="2018-02" db="EMBL/GenBank/DDBJ databases">
        <title>The genomes of Aspergillus section Nigri reveals drivers in fungal speciation.</title>
        <authorList>
            <consortium name="DOE Joint Genome Institute"/>
            <person name="Vesth T.C."/>
            <person name="Nybo J."/>
            <person name="Theobald S."/>
            <person name="Brandl J."/>
            <person name="Frisvad J.C."/>
            <person name="Nielsen K.F."/>
            <person name="Lyhne E.K."/>
            <person name="Kogle M.E."/>
            <person name="Kuo A."/>
            <person name="Riley R."/>
            <person name="Clum A."/>
            <person name="Nolan M."/>
            <person name="Lipzen A."/>
            <person name="Salamov A."/>
            <person name="Henrissat B."/>
            <person name="Wiebenga A."/>
            <person name="De vries R.P."/>
            <person name="Grigoriev I.V."/>
            <person name="Mortensen U.H."/>
            <person name="Andersen M.R."/>
            <person name="Baker S.E."/>
        </authorList>
    </citation>
    <scope>NUCLEOTIDE SEQUENCE</scope>
    <source>
        <strain evidence="1">CBS 621.78</strain>
    </source>
</reference>
<protein>
    <submittedName>
        <fullName evidence="1">Uncharacterized protein</fullName>
    </submittedName>
</protein>
<dbReference type="EMBL" id="KZ825366">
    <property type="protein sequence ID" value="RAH43063.1"/>
    <property type="molecule type" value="Genomic_DNA"/>
</dbReference>
<gene>
    <name evidence="1" type="ORF">BO95DRAFT_445401</name>
</gene>
<evidence type="ECO:0000313" key="2">
    <source>
        <dbReference type="Proteomes" id="UP000249057"/>
    </source>
</evidence>
<proteinExistence type="predicted"/>
<accession>A0ACD1G1B6</accession>
<evidence type="ECO:0000313" key="1">
    <source>
        <dbReference type="EMBL" id="RAH43063.1"/>
    </source>
</evidence>
<dbReference type="Proteomes" id="UP000249057">
    <property type="component" value="Unassembled WGS sequence"/>
</dbReference>
<name>A0ACD1G1B6_9EURO</name>
<sequence length="326" mass="36596">MASVNSADPTPPTALANSNPEYEANVADIEDALKNRRLTLVFGTGISINAIKDSTAGVSDDEKSRKADTLRWNALILSGLQFIENNPDYKASLTRSEIQELDCYKSCLSTEGVALGTMLRAAIFLRAKLKELGRLQAWFKLEFSGLYDKFIGDNPNPMLESIKELNRNHARIMTTNYDDLISRRCDKHAIIPDEEQKLKDFFSANSESRRRILHIHGIWNDPKSIVLDGVNYYKITTHPYLQHALQTCMGGTEVLVFVGTGGGLDDPNFSGLLRWANEVVGEERRPQYILLPDGQNNKHKSLHAIHYGDHSRLPEFLKGIVRRVTG</sequence>